<organism evidence="6 7">
    <name type="scientific">Roseovarius aestuarii</name>
    <dbReference type="NCBI Taxonomy" id="475083"/>
    <lineage>
        <taxon>Bacteria</taxon>
        <taxon>Pseudomonadati</taxon>
        <taxon>Pseudomonadota</taxon>
        <taxon>Alphaproteobacteria</taxon>
        <taxon>Rhodobacterales</taxon>
        <taxon>Roseobacteraceae</taxon>
        <taxon>Roseovarius</taxon>
    </lineage>
</organism>
<dbReference type="GO" id="GO:1904680">
    <property type="term" value="F:peptide transmembrane transporter activity"/>
    <property type="evidence" value="ECO:0007669"/>
    <property type="project" value="TreeGrafter"/>
</dbReference>
<gene>
    <name evidence="6" type="primary">dppA_6</name>
    <name evidence="6" type="ORF">ROA7745_04464</name>
</gene>
<sequence length="532" mass="58664">MNSYIPERLKARYQSGKMSRRTFMQTLLSSGMTFTAATMVADQALAAAPKRGGTFRLGKGHGQTTDTMNPGTAENGYMVNLLQSFHGYMTEVAPDGSLAPGIAESWEASPDGKTWSFNLRQGTTFHNGKSVSPEDVIASVNQHRGEDSTSAAKPLVAAVTDIAADGPNRVVFQLDSGNADFPFVLSDYHIPIGLSEVGAVDWNTGIGCGAYKLDNFEPGVRSDLSRYDGHWDLANRAFFDSAEMLAITDTNARTSAMVAGDLDAIDRLDLKTVERIKQVPGITVHSIPGTQHFTFEMMCTSDPYTNVDLRLALKYAIDRQELVDKILFGYGVIGNDHPIGQGQRFFNKDLPQREYDPDKAKFHLKKAGFDSIDINLSASDAAFAGSVDAAVLYQNSASKAGIKIKPVREPNDGYWTDVWNVKPFVAVYWGGRPVEDQMFSTAYQSGVPWNGTRWSNVRFDELLIAARAELDEDKRRTMYYEMQELLSNDGGLIAPMFASYVFGTRDNVVTPAQLGSNWDMDGERCIERWSFA</sequence>
<protein>
    <submittedName>
        <fullName evidence="6">Periplasmic dipeptide transport protein</fullName>
    </submittedName>
</protein>
<evidence type="ECO:0000259" key="5">
    <source>
        <dbReference type="Pfam" id="PF00496"/>
    </source>
</evidence>
<accession>A0A1X7BYJ6</accession>
<dbReference type="EMBL" id="FWXB01000031">
    <property type="protein sequence ID" value="SMC14595.1"/>
    <property type="molecule type" value="Genomic_DNA"/>
</dbReference>
<comment type="subcellular location">
    <subcellularLocation>
        <location evidence="1">Periplasm</location>
    </subcellularLocation>
</comment>
<dbReference type="RefSeq" id="WP_085802488.1">
    <property type="nucleotide sequence ID" value="NZ_FWXB01000031.1"/>
</dbReference>
<reference evidence="6 7" key="1">
    <citation type="submission" date="2017-03" db="EMBL/GenBank/DDBJ databases">
        <authorList>
            <person name="Afonso C.L."/>
            <person name="Miller P.J."/>
            <person name="Scott M.A."/>
            <person name="Spackman E."/>
            <person name="Goraichik I."/>
            <person name="Dimitrov K.M."/>
            <person name="Suarez D.L."/>
            <person name="Swayne D.E."/>
        </authorList>
    </citation>
    <scope>NUCLEOTIDE SEQUENCE [LARGE SCALE GENOMIC DNA]</scope>
    <source>
        <strain evidence="6 7">CECT 7745</strain>
    </source>
</reference>
<dbReference type="PIRSF" id="PIRSF002741">
    <property type="entry name" value="MppA"/>
    <property type="match status" value="1"/>
</dbReference>
<dbReference type="SUPFAM" id="SSF53850">
    <property type="entry name" value="Periplasmic binding protein-like II"/>
    <property type="match status" value="1"/>
</dbReference>
<dbReference type="GO" id="GO:0030288">
    <property type="term" value="C:outer membrane-bounded periplasmic space"/>
    <property type="evidence" value="ECO:0007669"/>
    <property type="project" value="UniProtKB-ARBA"/>
</dbReference>
<keyword evidence="3" id="KW-0813">Transport</keyword>
<dbReference type="CDD" id="cd08503">
    <property type="entry name" value="PBP2_NikA_DppA_OppA_like_17"/>
    <property type="match status" value="1"/>
</dbReference>
<feature type="domain" description="Solute-binding protein family 5" evidence="5">
    <location>
        <begin position="98"/>
        <end position="448"/>
    </location>
</feature>
<comment type="similarity">
    <text evidence="2">Belongs to the bacterial solute-binding protein 5 family.</text>
</comment>
<dbReference type="Gene3D" id="3.40.190.10">
    <property type="entry name" value="Periplasmic binding protein-like II"/>
    <property type="match status" value="1"/>
</dbReference>
<dbReference type="Gene3D" id="3.10.105.10">
    <property type="entry name" value="Dipeptide-binding Protein, Domain 3"/>
    <property type="match status" value="1"/>
</dbReference>
<evidence type="ECO:0000313" key="7">
    <source>
        <dbReference type="Proteomes" id="UP000193224"/>
    </source>
</evidence>
<dbReference type="GO" id="GO:0043190">
    <property type="term" value="C:ATP-binding cassette (ABC) transporter complex"/>
    <property type="evidence" value="ECO:0007669"/>
    <property type="project" value="InterPro"/>
</dbReference>
<dbReference type="InterPro" id="IPR030678">
    <property type="entry name" value="Peptide/Ni-bd"/>
</dbReference>
<evidence type="ECO:0000256" key="3">
    <source>
        <dbReference type="ARBA" id="ARBA00022448"/>
    </source>
</evidence>
<dbReference type="AlphaFoldDB" id="A0A1X7BYJ6"/>
<evidence type="ECO:0000256" key="4">
    <source>
        <dbReference type="ARBA" id="ARBA00022729"/>
    </source>
</evidence>
<dbReference type="Proteomes" id="UP000193224">
    <property type="component" value="Unassembled WGS sequence"/>
</dbReference>
<dbReference type="Pfam" id="PF00496">
    <property type="entry name" value="SBP_bac_5"/>
    <property type="match status" value="1"/>
</dbReference>
<keyword evidence="4" id="KW-0732">Signal</keyword>
<dbReference type="InterPro" id="IPR039424">
    <property type="entry name" value="SBP_5"/>
</dbReference>
<evidence type="ECO:0000256" key="1">
    <source>
        <dbReference type="ARBA" id="ARBA00004418"/>
    </source>
</evidence>
<name>A0A1X7BYJ6_9RHOB</name>
<dbReference type="InterPro" id="IPR006311">
    <property type="entry name" value="TAT_signal"/>
</dbReference>
<keyword evidence="7" id="KW-1185">Reference proteome</keyword>
<dbReference type="PANTHER" id="PTHR30290:SF10">
    <property type="entry name" value="PERIPLASMIC OLIGOPEPTIDE-BINDING PROTEIN-RELATED"/>
    <property type="match status" value="1"/>
</dbReference>
<evidence type="ECO:0000313" key="6">
    <source>
        <dbReference type="EMBL" id="SMC14595.1"/>
    </source>
</evidence>
<dbReference type="PANTHER" id="PTHR30290">
    <property type="entry name" value="PERIPLASMIC BINDING COMPONENT OF ABC TRANSPORTER"/>
    <property type="match status" value="1"/>
</dbReference>
<proteinExistence type="inferred from homology"/>
<dbReference type="GO" id="GO:0015833">
    <property type="term" value="P:peptide transport"/>
    <property type="evidence" value="ECO:0007669"/>
    <property type="project" value="TreeGrafter"/>
</dbReference>
<evidence type="ECO:0000256" key="2">
    <source>
        <dbReference type="ARBA" id="ARBA00005695"/>
    </source>
</evidence>
<dbReference type="Gene3D" id="3.90.76.10">
    <property type="entry name" value="Dipeptide-binding Protein, Domain 1"/>
    <property type="match status" value="1"/>
</dbReference>
<dbReference type="PROSITE" id="PS51318">
    <property type="entry name" value="TAT"/>
    <property type="match status" value="1"/>
</dbReference>
<dbReference type="InterPro" id="IPR000914">
    <property type="entry name" value="SBP_5_dom"/>
</dbReference>